<sequence length="50" mass="5649">MNMHTDQLQVGEFVAAVARSKLWKRSCRGLGWGAVGRWGPHSFCSSRWIS</sequence>
<reference evidence="1 2" key="1">
    <citation type="submission" date="2014-12" db="EMBL/GenBank/DDBJ databases">
        <title>Genome assembly of Enhygromyxa salina DSM 15201.</title>
        <authorList>
            <person name="Sharma G."/>
            <person name="Subramanian S."/>
        </authorList>
    </citation>
    <scope>NUCLEOTIDE SEQUENCE [LARGE SCALE GENOMIC DNA]</scope>
    <source>
        <strain evidence="1 2">DSM 15201</strain>
    </source>
</reference>
<dbReference type="EMBL" id="JMCC02000080">
    <property type="protein sequence ID" value="KIG14089.1"/>
    <property type="molecule type" value="Genomic_DNA"/>
</dbReference>
<name>A0A0C1Z905_9BACT</name>
<evidence type="ECO:0000313" key="2">
    <source>
        <dbReference type="Proteomes" id="UP000031599"/>
    </source>
</evidence>
<organism evidence="1 2">
    <name type="scientific">Enhygromyxa salina</name>
    <dbReference type="NCBI Taxonomy" id="215803"/>
    <lineage>
        <taxon>Bacteria</taxon>
        <taxon>Pseudomonadati</taxon>
        <taxon>Myxococcota</taxon>
        <taxon>Polyangia</taxon>
        <taxon>Nannocystales</taxon>
        <taxon>Nannocystaceae</taxon>
        <taxon>Enhygromyxa</taxon>
    </lineage>
</organism>
<protein>
    <submittedName>
        <fullName evidence="1">Uncharacterized protein</fullName>
    </submittedName>
</protein>
<dbReference type="AlphaFoldDB" id="A0A0C1Z905"/>
<dbReference type="Proteomes" id="UP000031599">
    <property type="component" value="Unassembled WGS sequence"/>
</dbReference>
<gene>
    <name evidence="1" type="ORF">DB30_07276</name>
</gene>
<evidence type="ECO:0000313" key="1">
    <source>
        <dbReference type="EMBL" id="KIG14089.1"/>
    </source>
</evidence>
<proteinExistence type="predicted"/>
<comment type="caution">
    <text evidence="1">The sequence shown here is derived from an EMBL/GenBank/DDBJ whole genome shotgun (WGS) entry which is preliminary data.</text>
</comment>
<accession>A0A0C1Z905</accession>